<dbReference type="PROSITE" id="PS50113">
    <property type="entry name" value="PAC"/>
    <property type="match status" value="1"/>
</dbReference>
<proteinExistence type="predicted"/>
<dbReference type="SMART" id="SM00052">
    <property type="entry name" value="EAL"/>
    <property type="match status" value="1"/>
</dbReference>
<dbReference type="SUPFAM" id="SSF141868">
    <property type="entry name" value="EAL domain-like"/>
    <property type="match status" value="1"/>
</dbReference>
<evidence type="ECO:0000259" key="4">
    <source>
        <dbReference type="PROSITE" id="PS50887"/>
    </source>
</evidence>
<dbReference type="Gene3D" id="3.20.20.450">
    <property type="entry name" value="EAL domain"/>
    <property type="match status" value="1"/>
</dbReference>
<dbReference type="InterPro" id="IPR035919">
    <property type="entry name" value="EAL_sf"/>
</dbReference>
<dbReference type="SUPFAM" id="SSF55073">
    <property type="entry name" value="Nucleotide cyclase"/>
    <property type="match status" value="1"/>
</dbReference>
<keyword evidence="1" id="KW-1133">Transmembrane helix</keyword>
<dbReference type="SUPFAM" id="SSF55785">
    <property type="entry name" value="PYP-like sensor domain (PAS domain)"/>
    <property type="match status" value="1"/>
</dbReference>
<keyword evidence="1" id="KW-0472">Membrane</keyword>
<dbReference type="AlphaFoldDB" id="A0A4R3M938"/>
<dbReference type="NCBIfam" id="TIGR00229">
    <property type="entry name" value="sensory_box"/>
    <property type="match status" value="1"/>
</dbReference>
<dbReference type="InterPro" id="IPR000160">
    <property type="entry name" value="GGDEF_dom"/>
</dbReference>
<feature type="transmembrane region" description="Helical" evidence="1">
    <location>
        <begin position="288"/>
        <end position="308"/>
    </location>
</feature>
<dbReference type="InterPro" id="IPR000014">
    <property type="entry name" value="PAS"/>
</dbReference>
<feature type="transmembrane region" description="Helical" evidence="1">
    <location>
        <begin position="314"/>
        <end position="335"/>
    </location>
</feature>
<dbReference type="NCBIfam" id="TIGR00254">
    <property type="entry name" value="GGDEF"/>
    <property type="match status" value="1"/>
</dbReference>
<dbReference type="PANTHER" id="PTHR44757">
    <property type="entry name" value="DIGUANYLATE CYCLASE DGCP"/>
    <property type="match status" value="1"/>
</dbReference>
<gene>
    <name evidence="5" type="ORF">EDC22_106135</name>
</gene>
<comment type="caution">
    <text evidence="5">The sequence shown here is derived from an EMBL/GenBank/DDBJ whole genome shotgun (WGS) entry which is preliminary data.</text>
</comment>
<feature type="transmembrane region" description="Helical" evidence="1">
    <location>
        <begin position="403"/>
        <end position="424"/>
    </location>
</feature>
<feature type="domain" description="PAC" evidence="2">
    <location>
        <begin position="512"/>
        <end position="564"/>
    </location>
</feature>
<evidence type="ECO:0000259" key="3">
    <source>
        <dbReference type="PROSITE" id="PS50883"/>
    </source>
</evidence>
<dbReference type="InterPro" id="IPR043128">
    <property type="entry name" value="Rev_trsase/Diguanyl_cyclase"/>
</dbReference>
<dbReference type="CDD" id="cd00130">
    <property type="entry name" value="PAS"/>
    <property type="match status" value="1"/>
</dbReference>
<feature type="transmembrane region" description="Helical" evidence="1">
    <location>
        <begin position="223"/>
        <end position="243"/>
    </location>
</feature>
<dbReference type="CDD" id="cd01948">
    <property type="entry name" value="EAL"/>
    <property type="match status" value="1"/>
</dbReference>
<dbReference type="PANTHER" id="PTHR44757:SF2">
    <property type="entry name" value="BIOFILM ARCHITECTURE MAINTENANCE PROTEIN MBAA"/>
    <property type="match status" value="1"/>
</dbReference>
<name>A0A4R3M938_9HYPH</name>
<keyword evidence="1" id="KW-0812">Transmembrane</keyword>
<dbReference type="Gene3D" id="3.30.450.20">
    <property type="entry name" value="PAS domain"/>
    <property type="match status" value="1"/>
</dbReference>
<dbReference type="CDD" id="cd01949">
    <property type="entry name" value="GGDEF"/>
    <property type="match status" value="1"/>
</dbReference>
<dbReference type="InterPro" id="IPR029787">
    <property type="entry name" value="Nucleotide_cyclase"/>
</dbReference>
<dbReference type="InterPro" id="IPR000700">
    <property type="entry name" value="PAS-assoc_C"/>
</dbReference>
<dbReference type="Pfam" id="PF08447">
    <property type="entry name" value="PAS_3"/>
    <property type="match status" value="1"/>
</dbReference>
<protein>
    <submittedName>
        <fullName evidence="5">Diguanylate cyclase/phosphodiesterase with PAS/PAC sensor(S)</fullName>
    </submittedName>
</protein>
<feature type="transmembrane region" description="Helical" evidence="1">
    <location>
        <begin position="37"/>
        <end position="57"/>
    </location>
</feature>
<dbReference type="InterPro" id="IPR001633">
    <property type="entry name" value="EAL_dom"/>
</dbReference>
<dbReference type="InterPro" id="IPR013655">
    <property type="entry name" value="PAS_fold_3"/>
</dbReference>
<dbReference type="SMART" id="SM00267">
    <property type="entry name" value="GGDEF"/>
    <property type="match status" value="1"/>
</dbReference>
<dbReference type="Pfam" id="PF00563">
    <property type="entry name" value="EAL"/>
    <property type="match status" value="1"/>
</dbReference>
<sequence>MLFRTGCGEATGVAVRSRMGSNSTDGFRMSSTRGGQVGRGIAGAIQAVLLVVVLLAASSPAARALEAISVPVDVPAIDLTSAVDLYLRYGDRIQISTAPDADGFVRRIEVRAREPGRSASWAVFALKNESDEQIDRLLVAPNFRMPGSGILRPDLGHQRMSAITPSQGFRPEREDSDDSDIYLITLDPGAVVTYVVELEGDTLPQLRLWQPDAYKEHVNSYTLYQGMVIGIAGLLALFLTVLFVVKGTLIFPAAASLAWAVLLYLSIDFNFLNRIIDVPAAGDQVFRAGAEAILAATLLIFLTSYLSLMRWHVRLLLVVAVWLLALVGVVGIAVIDASLAAGIARLSLGLIGIVGLMLIVFLAVRGFDRAILLIPTWLLLLAWLFAAGMVVTGRLDNDLVAPALNGGLVVLVLLVGFTVMQHAFAGGPIAHGLLNDFHRKALALIGAGDLVWDWEVPRDRVYVAPEFEEKLGLKPGSLEGSIRRWIDILHAGDRDRFRAMIDAVVEQRRGRIAQDFRVRAADGHYFWFRMRARPILGDDGEVARLVGTLVDVTEIKNAEERLLHDAVHDNLTGLPNRQLFLDRLEAAILRARAGEGNRPTIFIIDIDRFRQVNDGFGIAVGDSLLLTVARRLQRQLKPGDTLARMAGDQFGIILVSEREPQRLAAFAEAIRRTVRTPITFSDREVFLTACVGIAVHDGADKRKEELLEDAEIAMYHAKRFGPDRAEAFKPVMRSMGGDRVSLESDLRRALEREEIKLVFQPIMRLEDKRIAGFEALVRWDHPRHGRLSPKEFLTIAEETGLIVEIGLFVLERAARQLGAWQRAMGGHLPIFASVNVSSRQLLRHDLINDIRAVLARNDVLPGTLKLEVTESLVMENPEYAAQVLEKVRELGAGLALDDFGTGYSSLAYLQRFPFDTIKVDRSFVRQNGNGARPVILRSIVGLAHDLGMEVVAEGAETDEDAIELYALGCEYAQGFLFGEPMSADECRHLLARQSAMMRH</sequence>
<dbReference type="InterPro" id="IPR052155">
    <property type="entry name" value="Biofilm_reg_signaling"/>
</dbReference>
<dbReference type="Gene3D" id="3.30.70.270">
    <property type="match status" value="1"/>
</dbReference>
<feature type="domain" description="EAL" evidence="3">
    <location>
        <begin position="739"/>
        <end position="994"/>
    </location>
</feature>
<evidence type="ECO:0000313" key="6">
    <source>
        <dbReference type="Proteomes" id="UP000295678"/>
    </source>
</evidence>
<evidence type="ECO:0000256" key="1">
    <source>
        <dbReference type="SAM" id="Phobius"/>
    </source>
</evidence>
<dbReference type="Pfam" id="PF00990">
    <property type="entry name" value="GGDEF"/>
    <property type="match status" value="1"/>
</dbReference>
<dbReference type="SMART" id="SM00086">
    <property type="entry name" value="PAC"/>
    <property type="match status" value="1"/>
</dbReference>
<reference evidence="5 6" key="1">
    <citation type="submission" date="2019-03" db="EMBL/GenBank/DDBJ databases">
        <title>Genomic Encyclopedia of Type Strains, Phase IV (KMG-IV): sequencing the most valuable type-strain genomes for metagenomic binning, comparative biology and taxonomic classification.</title>
        <authorList>
            <person name="Goeker M."/>
        </authorList>
    </citation>
    <scope>NUCLEOTIDE SEQUENCE [LARGE SCALE GENOMIC DNA]</scope>
    <source>
        <strain evidence="5 6">DSM 19345</strain>
    </source>
</reference>
<dbReference type="Proteomes" id="UP000295678">
    <property type="component" value="Unassembled WGS sequence"/>
</dbReference>
<dbReference type="PROSITE" id="PS50887">
    <property type="entry name" value="GGDEF"/>
    <property type="match status" value="1"/>
</dbReference>
<feature type="transmembrane region" description="Helical" evidence="1">
    <location>
        <begin position="370"/>
        <end position="391"/>
    </location>
</feature>
<organism evidence="5 6">
    <name type="scientific">Tepidamorphus gemmatus</name>
    <dbReference type="NCBI Taxonomy" id="747076"/>
    <lineage>
        <taxon>Bacteria</taxon>
        <taxon>Pseudomonadati</taxon>
        <taxon>Pseudomonadota</taxon>
        <taxon>Alphaproteobacteria</taxon>
        <taxon>Hyphomicrobiales</taxon>
        <taxon>Tepidamorphaceae</taxon>
        <taxon>Tepidamorphus</taxon>
    </lineage>
</organism>
<feature type="transmembrane region" description="Helical" evidence="1">
    <location>
        <begin position="249"/>
        <end position="267"/>
    </location>
</feature>
<evidence type="ECO:0000313" key="5">
    <source>
        <dbReference type="EMBL" id="TCT09940.1"/>
    </source>
</evidence>
<dbReference type="EMBL" id="SMAK01000006">
    <property type="protein sequence ID" value="TCT09940.1"/>
    <property type="molecule type" value="Genomic_DNA"/>
</dbReference>
<feature type="domain" description="GGDEF" evidence="4">
    <location>
        <begin position="597"/>
        <end position="730"/>
    </location>
</feature>
<evidence type="ECO:0000259" key="2">
    <source>
        <dbReference type="PROSITE" id="PS50113"/>
    </source>
</evidence>
<dbReference type="PROSITE" id="PS50883">
    <property type="entry name" value="EAL"/>
    <property type="match status" value="1"/>
</dbReference>
<keyword evidence="6" id="KW-1185">Reference proteome</keyword>
<feature type="transmembrane region" description="Helical" evidence="1">
    <location>
        <begin position="342"/>
        <end position="364"/>
    </location>
</feature>
<accession>A0A4R3M938</accession>
<dbReference type="InterPro" id="IPR035965">
    <property type="entry name" value="PAS-like_dom_sf"/>
</dbReference>
<dbReference type="InterPro" id="IPR001610">
    <property type="entry name" value="PAC"/>
</dbReference>